<evidence type="ECO:0000313" key="2">
    <source>
        <dbReference type="EMBL" id="MDD1792589.1"/>
    </source>
</evidence>
<dbReference type="CDD" id="cd00291">
    <property type="entry name" value="SirA_YedF_YeeD"/>
    <property type="match status" value="1"/>
</dbReference>
<dbReference type="Pfam" id="PF01206">
    <property type="entry name" value="TusA"/>
    <property type="match status" value="1"/>
</dbReference>
<keyword evidence="3" id="KW-1185">Reference proteome</keyword>
<dbReference type="SUPFAM" id="SSF64307">
    <property type="entry name" value="SirA-like"/>
    <property type="match status" value="1"/>
</dbReference>
<reference evidence="2" key="1">
    <citation type="submission" date="2021-12" db="EMBL/GenBank/DDBJ databases">
        <title>Enterovibrio ZSDZ35 sp. nov. and Enterovibrio ZSDZ42 sp. nov., isolated from coastal seawater in Qingdao.</title>
        <authorList>
            <person name="Zhang P."/>
        </authorList>
    </citation>
    <scope>NUCLEOTIDE SEQUENCE</scope>
    <source>
        <strain evidence="2">ZSDZ42</strain>
    </source>
</reference>
<dbReference type="InterPro" id="IPR001455">
    <property type="entry name" value="TusA-like"/>
</dbReference>
<proteinExistence type="predicted"/>
<dbReference type="EMBL" id="JAJUBC010000004">
    <property type="protein sequence ID" value="MDD1792589.1"/>
    <property type="molecule type" value="Genomic_DNA"/>
</dbReference>
<accession>A0ABT5QX38</accession>
<dbReference type="Gene3D" id="3.30.110.40">
    <property type="entry name" value="TusA-like domain"/>
    <property type="match status" value="1"/>
</dbReference>
<evidence type="ECO:0000313" key="3">
    <source>
        <dbReference type="Proteomes" id="UP001149400"/>
    </source>
</evidence>
<dbReference type="Proteomes" id="UP001149400">
    <property type="component" value="Unassembled WGS sequence"/>
</dbReference>
<comment type="caution">
    <text evidence="2">The sequence shown here is derived from an EMBL/GenBank/DDBJ whole genome shotgun (WGS) entry which is preliminary data.</text>
</comment>
<feature type="domain" description="UPF0033" evidence="1">
    <location>
        <begin position="5"/>
        <end position="72"/>
    </location>
</feature>
<dbReference type="RefSeq" id="WP_274163483.1">
    <property type="nucleotide sequence ID" value="NZ_JAJUBC010000004.1"/>
</dbReference>
<evidence type="ECO:0000259" key="1">
    <source>
        <dbReference type="Pfam" id="PF01206"/>
    </source>
</evidence>
<organism evidence="2 3">
    <name type="scientific">Enterovibrio gelatinilyticus</name>
    <dbReference type="NCBI Taxonomy" id="2899819"/>
    <lineage>
        <taxon>Bacteria</taxon>
        <taxon>Pseudomonadati</taxon>
        <taxon>Pseudomonadota</taxon>
        <taxon>Gammaproteobacteria</taxon>
        <taxon>Vibrionales</taxon>
        <taxon>Vibrionaceae</taxon>
        <taxon>Enterovibrio</taxon>
    </lineage>
</organism>
<gene>
    <name evidence="2" type="ORF">LRP50_05530</name>
</gene>
<sequence length="73" mass="8081">MEIQSLDLREHRCPMALLMAKRACATLGQGEQIALYVLDSGTVKDIPRYLNGNGFDFEQSVVSGATVFYVTKL</sequence>
<protein>
    <submittedName>
        <fullName evidence="2">Sulfurtransferase TusA family protein</fullName>
    </submittedName>
</protein>
<dbReference type="InterPro" id="IPR036868">
    <property type="entry name" value="TusA-like_sf"/>
</dbReference>
<name>A0ABT5QX38_9GAMM</name>